<gene>
    <name evidence="2" type="ORF">LMI_3146</name>
    <name evidence="3" type="ORF">SAMN02982997_00626</name>
</gene>
<dbReference type="OrthoDB" id="5649212at2"/>
<protein>
    <submittedName>
        <fullName evidence="2">Uncharacterized protein</fullName>
    </submittedName>
</protein>
<evidence type="ECO:0000313" key="2">
    <source>
        <dbReference type="EMBL" id="CEG62369.1"/>
    </source>
</evidence>
<dbReference type="EMBL" id="FMVN01000003">
    <property type="protein sequence ID" value="SCY02008.1"/>
    <property type="molecule type" value="Genomic_DNA"/>
</dbReference>
<dbReference type="AlphaFoldDB" id="A0A098GIR1"/>
<dbReference type="Proteomes" id="UP000032414">
    <property type="component" value="Chromosome I"/>
</dbReference>
<proteinExistence type="predicted"/>
<reference evidence="2" key="1">
    <citation type="submission" date="2014-09" db="EMBL/GenBank/DDBJ databases">
        <authorList>
            <person name="GOMEZ-VALERO Laura"/>
        </authorList>
    </citation>
    <scope>NUCLEOTIDE SEQUENCE</scope>
    <source>
        <strain evidence="2">ATCC33218</strain>
    </source>
</reference>
<reference evidence="3 5" key="3">
    <citation type="submission" date="2016-10" db="EMBL/GenBank/DDBJ databases">
        <authorList>
            <person name="Varghese N."/>
            <person name="Submissions S."/>
        </authorList>
    </citation>
    <scope>NUCLEOTIDE SEQUENCE [LARGE SCALE GENOMIC DNA]</scope>
    <source>
        <strain evidence="3 5">ATCC 33218</strain>
    </source>
</reference>
<dbReference type="Proteomes" id="UP000182998">
    <property type="component" value="Unassembled WGS sequence"/>
</dbReference>
<keyword evidence="1" id="KW-1133">Transmembrane helix</keyword>
<dbReference type="RefSeq" id="WP_045100436.1">
    <property type="nucleotide sequence ID" value="NZ_CP020614.1"/>
</dbReference>
<accession>A0A098GIR1</accession>
<dbReference type="KEGG" id="tmc:LMI_3146"/>
<evidence type="ECO:0000313" key="3">
    <source>
        <dbReference type="EMBL" id="SCY02008.1"/>
    </source>
</evidence>
<name>A0A098GIR1_LEGMI</name>
<keyword evidence="1" id="KW-0472">Membrane</keyword>
<keyword evidence="1" id="KW-0812">Transmembrane</keyword>
<feature type="transmembrane region" description="Helical" evidence="1">
    <location>
        <begin position="1050"/>
        <end position="1071"/>
    </location>
</feature>
<organism evidence="2 4">
    <name type="scientific">Legionella micdadei</name>
    <name type="common">Tatlockia micdadei</name>
    <dbReference type="NCBI Taxonomy" id="451"/>
    <lineage>
        <taxon>Bacteria</taxon>
        <taxon>Pseudomonadati</taxon>
        <taxon>Pseudomonadota</taxon>
        <taxon>Gammaproteobacteria</taxon>
        <taxon>Legionellales</taxon>
        <taxon>Legionellaceae</taxon>
        <taxon>Legionella</taxon>
    </lineage>
</organism>
<dbReference type="PATRIC" id="fig|451.8.peg.944"/>
<keyword evidence="5" id="KW-1185">Reference proteome</keyword>
<evidence type="ECO:0000256" key="1">
    <source>
        <dbReference type="SAM" id="Phobius"/>
    </source>
</evidence>
<dbReference type="EMBL" id="LN614830">
    <property type="protein sequence ID" value="CEG62369.1"/>
    <property type="molecule type" value="Genomic_DNA"/>
</dbReference>
<sequence length="1112" mass="126237">MLFLIQGDAQTVYSAFGRSGFIAYDARRNAIRIDVERTRFFGTASECMHHRSVWLSNQSSIRSYAQGNMSAGNLFLLFGHKLPLPFFKEGEEDEDVIANTNNICFAYVDQNKDLHGLILYFRKDDPTKWLIGLSKNPHLQPENVDIKVLTPFDPRPYRKLPCEIKSGAETKDEFIEAIGSPRLAKFIKYIITLNEELNPCAEIIKLFLQNAVSESNFVVNDELLAFFEQEIPKILASKELRLLLDYDLQPSPQQIQACLDPETELYKLLSAFERGDNDRQNKAQLTILLLLDRYGLNERQEAIRSDNVFVEKLSNLSNVHQDFLPILLADPFKTEVLRFLTQGDHCSELLLQLKQIEDQQIWQKIIDLAKWPWQFPQDAYRHAVITKLLLNIPDISEKNLQAIYECLGKKKISEVLKKVFDPFVLANYLAAKPAEGFDLLMHANDFFAQILPKYEGTARLTNRPLSPQLLAALAEQYVKNPGDALLASLYYCHSKDQIKAGCILNELGFLNLPAYLLNPVVVSAVNLLESCNLKPCITHVLNNESLFVALGEIHQLETETLRKASLILVSQNALNADEFRQLLEDFRTYPGLAHLVILAHKKNCSVQQIKELAFSPRLHQAASTLFDLGIEFNFNQLTPFTCQFLFVIADLIKTQKAKETLSGYLKGVLPGILRFLNKEISWDELKPYIQGQDSLLREEDEESAQHLTGLIIEQLNAFVIASHHGISSDMQMTKSKQLAKDTGRTIKLLSEKLKEKSVPEEQRRVLYEHVFAFFSSLDAHRQVAVAKVPQVIDALISCNLQGSMVSLDSLLQSPFLAGAILALDKLHLPAADLLDKEQPLQDEIAASLVKLGQVGPENVLAFKLAMQDDSKGHDFRLLLARMGRVNKQQPYLITLLHDGIVNRRTWPEFENIEKNVAGQRNKAQGYDLDESLILMNRLRALNFNDQVIEFLAKDNDKSRQFHKAVLRVETECQTIRSRLKIKAKDKWQQLSASEPEYRKGLYQALYEALINPCEPKEQKNALGEFTNKLNQAAKHITDIVEIDRDPEARIAMMVIVNILTLVFTLSIANWVHQKNTGDFLFFYRPASSEALNSLNKQILEETATEIMAAPAG</sequence>
<evidence type="ECO:0000313" key="4">
    <source>
        <dbReference type="Proteomes" id="UP000032414"/>
    </source>
</evidence>
<dbReference type="HOGENOM" id="CLU_281571_0_0_6"/>
<dbReference type="STRING" id="451.B6N58_14485"/>
<evidence type="ECO:0000313" key="5">
    <source>
        <dbReference type="Proteomes" id="UP000182998"/>
    </source>
</evidence>
<reference evidence="4" key="2">
    <citation type="submission" date="2014-09" db="EMBL/GenBank/DDBJ databases">
        <authorList>
            <person name="Gomez-Valero L."/>
        </authorList>
    </citation>
    <scope>NUCLEOTIDE SEQUENCE [LARGE SCALE GENOMIC DNA]</scope>
    <source>
        <strain evidence="4">ATCC33218</strain>
    </source>
</reference>